<evidence type="ECO:0000256" key="8">
    <source>
        <dbReference type="ARBA" id="ARBA00064576"/>
    </source>
</evidence>
<dbReference type="EMBL" id="CAXKWB010001699">
    <property type="protein sequence ID" value="CAL4065151.1"/>
    <property type="molecule type" value="Genomic_DNA"/>
</dbReference>
<dbReference type="Proteomes" id="UP001497623">
    <property type="component" value="Unassembled WGS sequence"/>
</dbReference>
<evidence type="ECO:0000313" key="12">
    <source>
        <dbReference type="EMBL" id="CAL4065151.1"/>
    </source>
</evidence>
<dbReference type="Gene3D" id="3.30.70.2610">
    <property type="match status" value="1"/>
</dbReference>
<comment type="caution">
    <text evidence="12">The sequence shown here is derived from an EMBL/GenBank/DDBJ whole genome shotgun (WGS) entry which is preliminary data.</text>
</comment>
<sequence length="485" mass="55630">ARLRLSHYLLDNMPDSDVIYLNDLIIRNTKIKFLRKDYVFPMITRLVVFRELPELSRQYVMRLIFVTRPVTHVMLATWIPQPEPGRDQTELAIEHRTASNTLLDMSLFQEIHDARGNVAISLCETFRENLKIAILGGGQPWTMSATLDPDPHQRDIEFLDKYGMDRWESVLQFLAAPTRGQNKISSDAMRTLLHAGLIEEGASSSSSSSSTSEETAGMRITSQGFQFLLLDTSSQVWYFILKYLETVTERGLSLVKCLTFLFKLSFSILGKDYSMEGMDNDMLTFLQHLREFGLVYLRKRSSGRFYPTRLAVNICAGQNKGIMDTNKQGNLVIETNFSVYAYTASELQVSLLDVFCEIENRFPNLTVSIITRGSVRNALVKGINAEQIISFLRQHCHPQMFKQTPVVPRTVGDQIKLWELERERLEYNEGVLYKDFMSLHDFNLLSNFADSKGVLVFSDERSRTMVVTKKGHPLIKSFWKEAQPK</sequence>
<accession>A0AAV2PXM1</accession>
<evidence type="ECO:0000256" key="7">
    <source>
        <dbReference type="ARBA" id="ARBA00023242"/>
    </source>
</evidence>
<dbReference type="GO" id="GO:0005675">
    <property type="term" value="C:transcription factor TFIIH holo complex"/>
    <property type="evidence" value="ECO:0007669"/>
    <property type="project" value="TreeGrafter"/>
</dbReference>
<evidence type="ECO:0000256" key="6">
    <source>
        <dbReference type="ARBA" id="ARBA00023204"/>
    </source>
</evidence>
<feature type="domain" description="Transcription factor Tfb2 C-terminal" evidence="11">
    <location>
        <begin position="413"/>
        <end position="480"/>
    </location>
</feature>
<dbReference type="GO" id="GO:0000439">
    <property type="term" value="C:transcription factor TFIIH core complex"/>
    <property type="evidence" value="ECO:0007669"/>
    <property type="project" value="InterPro"/>
</dbReference>
<dbReference type="PANTHER" id="PTHR13152">
    <property type="entry name" value="TFIIH, POLYPEPTIDE 4"/>
    <property type="match status" value="1"/>
</dbReference>
<dbReference type="InterPro" id="IPR004598">
    <property type="entry name" value="TFIIH_p52/Tfb2"/>
</dbReference>
<dbReference type="GO" id="GO:0006289">
    <property type="term" value="P:nucleotide-excision repair"/>
    <property type="evidence" value="ECO:0007669"/>
    <property type="project" value="InterPro"/>
</dbReference>
<dbReference type="Pfam" id="PF03849">
    <property type="entry name" value="Tfb2"/>
    <property type="match status" value="1"/>
</dbReference>
<dbReference type="GO" id="GO:0003690">
    <property type="term" value="F:double-stranded DNA binding"/>
    <property type="evidence" value="ECO:0007669"/>
    <property type="project" value="TreeGrafter"/>
</dbReference>
<keyword evidence="7 10" id="KW-0539">Nucleus</keyword>
<dbReference type="NCBIfam" id="TIGR00625">
    <property type="entry name" value="tfb2"/>
    <property type="match status" value="1"/>
</dbReference>
<dbReference type="PANTHER" id="PTHR13152:SF0">
    <property type="entry name" value="GENERAL TRANSCRIPTION FACTOR IIH SUBUNIT 4"/>
    <property type="match status" value="1"/>
</dbReference>
<keyword evidence="3 10" id="KW-0227">DNA damage</keyword>
<keyword evidence="13" id="KW-1185">Reference proteome</keyword>
<evidence type="ECO:0000259" key="11">
    <source>
        <dbReference type="Pfam" id="PF18307"/>
    </source>
</evidence>
<evidence type="ECO:0000313" key="13">
    <source>
        <dbReference type="Proteomes" id="UP001497623"/>
    </source>
</evidence>
<keyword evidence="5 10" id="KW-0804">Transcription</keyword>
<evidence type="ECO:0000256" key="10">
    <source>
        <dbReference type="RuleBase" id="RU364024"/>
    </source>
</evidence>
<feature type="non-terminal residue" evidence="12">
    <location>
        <position position="1"/>
    </location>
</feature>
<comment type="subunit">
    <text evidence="8">Component of the 7-subunit TFIIH core complex composed of XPB/ERCC3, XPD/ERCC2, GTF2H1, GTF2H2, GTF2H3, GTF2H4 and GTF2H5, which is active in NER. The core complex associates with the 3-subunit CDK-activating kinase (CAK) module composed of CCNH/cyclin H, CDK7 and MNAT1 to form the 10-subunit holoenzyme (holo-TFIIH) active in transcription. Part of TBP-based Pol II pre-initiation complex (PIC), in which Pol II core assembles with general transcription factors and other specific initiation factors including GTF2E1, GTF2E2, GTF2F1, GTF2F2, TCEA1, ERCC2, ERCC3, GTF2H2, GTF2H3, GTF2H4, GTF2H5, GTF2A1, GTF2A2, GTF2B and TBP; this large multi-subunit PIC complex mediates DNA unwinding and targets Pol II core to the transcription start site where the first phosphodiester bond forms.</text>
</comment>
<feature type="non-terminal residue" evidence="12">
    <location>
        <position position="485"/>
    </location>
</feature>
<keyword evidence="4 10" id="KW-0805">Transcription regulation</keyword>
<dbReference type="GO" id="GO:0006366">
    <property type="term" value="P:transcription by RNA polymerase II"/>
    <property type="evidence" value="ECO:0007669"/>
    <property type="project" value="UniProtKB-ARBA"/>
</dbReference>
<keyword evidence="6 10" id="KW-0234">DNA repair</keyword>
<protein>
    <recommendedName>
        <fullName evidence="9 10">General transcription factor IIH subunit 4</fullName>
    </recommendedName>
</protein>
<dbReference type="Pfam" id="PF18307">
    <property type="entry name" value="Tfb2_C"/>
    <property type="match status" value="1"/>
</dbReference>
<evidence type="ECO:0000256" key="2">
    <source>
        <dbReference type="ARBA" id="ARBA00007132"/>
    </source>
</evidence>
<name>A0AAV2PXM1_MEGNR</name>
<gene>
    <name evidence="12" type="ORF">MNOR_LOCUS4609</name>
</gene>
<evidence type="ECO:0000256" key="4">
    <source>
        <dbReference type="ARBA" id="ARBA00023015"/>
    </source>
</evidence>
<evidence type="ECO:0000256" key="5">
    <source>
        <dbReference type="ARBA" id="ARBA00023163"/>
    </source>
</evidence>
<proteinExistence type="inferred from homology"/>
<dbReference type="AlphaFoldDB" id="A0AAV2PXM1"/>
<comment type="similarity">
    <text evidence="2 10">Belongs to the TFB2 family.</text>
</comment>
<comment type="subcellular location">
    <subcellularLocation>
        <location evidence="1 10">Nucleus</location>
    </subcellularLocation>
</comment>
<dbReference type="InterPro" id="IPR040662">
    <property type="entry name" value="Tfb2_C"/>
</dbReference>
<comment type="function">
    <text evidence="10">Component of the general transcription and DNA repair factor IIH (TFIIH) core complex which is involved in general and transcription-coupled nucleotide excision repair (NER) of damaged DNA.</text>
</comment>
<dbReference type="FunFam" id="3.30.70.2610:FF:000001">
    <property type="entry name" value="General transcription factor IIH subunit 4"/>
    <property type="match status" value="1"/>
</dbReference>
<dbReference type="GO" id="GO:0001671">
    <property type="term" value="F:ATPase activator activity"/>
    <property type="evidence" value="ECO:0007669"/>
    <property type="project" value="InterPro"/>
</dbReference>
<evidence type="ECO:0000256" key="9">
    <source>
        <dbReference type="ARBA" id="ARBA00070130"/>
    </source>
</evidence>
<evidence type="ECO:0000256" key="1">
    <source>
        <dbReference type="ARBA" id="ARBA00004123"/>
    </source>
</evidence>
<reference evidence="12 13" key="1">
    <citation type="submission" date="2024-05" db="EMBL/GenBank/DDBJ databases">
        <authorList>
            <person name="Wallberg A."/>
        </authorList>
    </citation>
    <scope>NUCLEOTIDE SEQUENCE [LARGE SCALE GENOMIC DNA]</scope>
</reference>
<organism evidence="12 13">
    <name type="scientific">Meganyctiphanes norvegica</name>
    <name type="common">Northern krill</name>
    <name type="synonym">Thysanopoda norvegica</name>
    <dbReference type="NCBI Taxonomy" id="48144"/>
    <lineage>
        <taxon>Eukaryota</taxon>
        <taxon>Metazoa</taxon>
        <taxon>Ecdysozoa</taxon>
        <taxon>Arthropoda</taxon>
        <taxon>Crustacea</taxon>
        <taxon>Multicrustacea</taxon>
        <taxon>Malacostraca</taxon>
        <taxon>Eumalacostraca</taxon>
        <taxon>Eucarida</taxon>
        <taxon>Euphausiacea</taxon>
        <taxon>Euphausiidae</taxon>
        <taxon>Meganyctiphanes</taxon>
    </lineage>
</organism>
<evidence type="ECO:0000256" key="3">
    <source>
        <dbReference type="ARBA" id="ARBA00022763"/>
    </source>
</evidence>